<proteinExistence type="predicted"/>
<organism evidence="1">
    <name type="scientific">Rhizophora mucronata</name>
    <name type="common">Asiatic mangrove</name>
    <dbReference type="NCBI Taxonomy" id="61149"/>
    <lineage>
        <taxon>Eukaryota</taxon>
        <taxon>Viridiplantae</taxon>
        <taxon>Streptophyta</taxon>
        <taxon>Embryophyta</taxon>
        <taxon>Tracheophyta</taxon>
        <taxon>Spermatophyta</taxon>
        <taxon>Magnoliopsida</taxon>
        <taxon>eudicotyledons</taxon>
        <taxon>Gunneridae</taxon>
        <taxon>Pentapetalae</taxon>
        <taxon>rosids</taxon>
        <taxon>fabids</taxon>
        <taxon>Malpighiales</taxon>
        <taxon>Rhizophoraceae</taxon>
        <taxon>Rhizophora</taxon>
    </lineage>
</organism>
<protein>
    <submittedName>
        <fullName evidence="1">Uncharacterized protein</fullName>
    </submittedName>
</protein>
<reference evidence="1" key="1">
    <citation type="submission" date="2018-02" db="EMBL/GenBank/DDBJ databases">
        <title>Rhizophora mucronata_Transcriptome.</title>
        <authorList>
            <person name="Meera S.P."/>
            <person name="Sreeshan A."/>
            <person name="Augustine A."/>
        </authorList>
    </citation>
    <scope>NUCLEOTIDE SEQUENCE</scope>
    <source>
        <tissue evidence="1">Leaf</tissue>
    </source>
</reference>
<name>A0A2P2NLE7_RHIMU</name>
<accession>A0A2P2NLE7</accession>
<sequence>MTQINQFMQESFIANLPLPTPLNWVNTEVVYIMFPWRTSAAYCSLKRGRVLKKIRDIWCVVE</sequence>
<evidence type="ECO:0000313" key="1">
    <source>
        <dbReference type="EMBL" id="MBX43317.1"/>
    </source>
</evidence>
<dbReference type="AlphaFoldDB" id="A0A2P2NLE7"/>
<dbReference type="EMBL" id="GGEC01062833">
    <property type="protein sequence ID" value="MBX43317.1"/>
    <property type="molecule type" value="Transcribed_RNA"/>
</dbReference>